<evidence type="ECO:0000256" key="1">
    <source>
        <dbReference type="SAM" id="Phobius"/>
    </source>
</evidence>
<keyword evidence="3" id="KW-0808">Transferase</keyword>
<dbReference type="Gene3D" id="3.40.50.10330">
    <property type="entry name" value="Probable inorganic polyphosphate/atp-NAD kinase, domain 1"/>
    <property type="match status" value="1"/>
</dbReference>
<keyword evidence="1" id="KW-1133">Transmembrane helix</keyword>
<keyword evidence="3" id="KW-0418">Kinase</keyword>
<dbReference type="EC" id="2.7.1.-" evidence="3"/>
<accession>A0ABW8CCA3</accession>
<evidence type="ECO:0000259" key="2">
    <source>
        <dbReference type="PROSITE" id="PS50146"/>
    </source>
</evidence>
<keyword evidence="1" id="KW-0812">Transmembrane</keyword>
<name>A0ABW8CCA3_9ACTN</name>
<dbReference type="RefSeq" id="WP_399653130.1">
    <property type="nucleotide sequence ID" value="NZ_JBITYG010000007.1"/>
</dbReference>
<comment type="caution">
    <text evidence="3">The sequence shown here is derived from an EMBL/GenBank/DDBJ whole genome shotgun (WGS) entry which is preliminary data.</text>
</comment>
<dbReference type="SUPFAM" id="SSF111331">
    <property type="entry name" value="NAD kinase/diacylglycerol kinase-like"/>
    <property type="match status" value="1"/>
</dbReference>
<proteinExistence type="predicted"/>
<sequence>MDTSDAGTMAGARLLARLSLLCGLAAVAILLAFTGSGGPLILVIGLAGLVAAAAGVWWALAHRGVVRGAGALLAVGAPAAVLVFYARTGLWVVALASLLLGGAALTCGRVALRRARPQRGMAAIACPAPVRPVVIMNPMSGGGKVGRFGLVEKAQRSGARVVLLDTAVSTDVAALARRAVAEGADLLGVAGGDGTQALVAAVAAAHDIPFMVVSAGTRNHFAMDLGLDRADPARCLDALTDGEELTVDLGTVAGRPFVNTVSFGAYAQIVQSPEYRAAKAGTALNALPDLLLGNQGERLDVQVDGTRLESQQALLVSNNPYAAVDPLAPGRRLRLDGGTLGVLGIRVDGAVQAAELAVRGGRATGLHVLTAHQVTVHAAAETIPVAVDGEALNLPTPVTCSINPGVLRVRVPRSRPGAPPANPPLNWRHLIALAVSRSRSTAGSGDRTGEAAGE</sequence>
<protein>
    <submittedName>
        <fullName evidence="3">Diacylglycerol/lipid kinase family protein</fullName>
        <ecNumber evidence="3">2.7.1.-</ecNumber>
    </submittedName>
</protein>
<organism evidence="3 4">
    <name type="scientific">Streptomyces fildesensis</name>
    <dbReference type="NCBI Taxonomy" id="375757"/>
    <lineage>
        <taxon>Bacteria</taxon>
        <taxon>Bacillati</taxon>
        <taxon>Actinomycetota</taxon>
        <taxon>Actinomycetes</taxon>
        <taxon>Kitasatosporales</taxon>
        <taxon>Streptomycetaceae</taxon>
        <taxon>Streptomyces</taxon>
    </lineage>
</organism>
<dbReference type="Gene3D" id="2.60.200.40">
    <property type="match status" value="1"/>
</dbReference>
<dbReference type="Pfam" id="PF00781">
    <property type="entry name" value="DAGK_cat"/>
    <property type="match status" value="1"/>
</dbReference>
<dbReference type="PROSITE" id="PS50146">
    <property type="entry name" value="DAGK"/>
    <property type="match status" value="1"/>
</dbReference>
<evidence type="ECO:0000313" key="3">
    <source>
        <dbReference type="EMBL" id="MFI9103713.1"/>
    </source>
</evidence>
<gene>
    <name evidence="3" type="ORF">ACIGXA_24620</name>
</gene>
<feature type="transmembrane region" description="Helical" evidence="1">
    <location>
        <begin position="40"/>
        <end position="61"/>
    </location>
</feature>
<evidence type="ECO:0000313" key="4">
    <source>
        <dbReference type="Proteomes" id="UP001614394"/>
    </source>
</evidence>
<dbReference type="Proteomes" id="UP001614394">
    <property type="component" value="Unassembled WGS sequence"/>
</dbReference>
<dbReference type="GO" id="GO:0016301">
    <property type="term" value="F:kinase activity"/>
    <property type="evidence" value="ECO:0007669"/>
    <property type="project" value="UniProtKB-KW"/>
</dbReference>
<feature type="transmembrane region" description="Helical" evidence="1">
    <location>
        <begin position="14"/>
        <end position="34"/>
    </location>
</feature>
<keyword evidence="4" id="KW-1185">Reference proteome</keyword>
<feature type="transmembrane region" description="Helical" evidence="1">
    <location>
        <begin position="91"/>
        <end position="112"/>
    </location>
</feature>
<feature type="domain" description="DAGKc" evidence="2">
    <location>
        <begin position="127"/>
        <end position="256"/>
    </location>
</feature>
<keyword evidence="1" id="KW-0472">Membrane</keyword>
<dbReference type="InterPro" id="IPR001206">
    <property type="entry name" value="Diacylglycerol_kinase_cat_dom"/>
</dbReference>
<dbReference type="InterPro" id="IPR017438">
    <property type="entry name" value="ATP-NAD_kinase_N"/>
</dbReference>
<reference evidence="3 4" key="1">
    <citation type="submission" date="2024-10" db="EMBL/GenBank/DDBJ databases">
        <title>The Natural Products Discovery Center: Release of the First 8490 Sequenced Strains for Exploring Actinobacteria Biosynthetic Diversity.</title>
        <authorList>
            <person name="Kalkreuter E."/>
            <person name="Kautsar S.A."/>
            <person name="Yang D."/>
            <person name="Bader C.D."/>
            <person name="Teijaro C.N."/>
            <person name="Fluegel L."/>
            <person name="Davis C.M."/>
            <person name="Simpson J.R."/>
            <person name="Lauterbach L."/>
            <person name="Steele A.D."/>
            <person name="Gui C."/>
            <person name="Meng S."/>
            <person name="Li G."/>
            <person name="Viehrig K."/>
            <person name="Ye F."/>
            <person name="Su P."/>
            <person name="Kiefer A.F."/>
            <person name="Nichols A."/>
            <person name="Cepeda A.J."/>
            <person name="Yan W."/>
            <person name="Fan B."/>
            <person name="Jiang Y."/>
            <person name="Adhikari A."/>
            <person name="Zheng C.-J."/>
            <person name="Schuster L."/>
            <person name="Cowan T.M."/>
            <person name="Smanski M.J."/>
            <person name="Chevrette M.G."/>
            <person name="De Carvalho L.P.S."/>
            <person name="Shen B."/>
        </authorList>
    </citation>
    <scope>NUCLEOTIDE SEQUENCE [LARGE SCALE GENOMIC DNA]</scope>
    <source>
        <strain evidence="3 4">NPDC053399</strain>
    </source>
</reference>
<feature type="transmembrane region" description="Helical" evidence="1">
    <location>
        <begin position="68"/>
        <end position="85"/>
    </location>
</feature>
<dbReference type="EMBL" id="JBITYG010000007">
    <property type="protein sequence ID" value="MFI9103713.1"/>
    <property type="molecule type" value="Genomic_DNA"/>
</dbReference>
<dbReference type="InterPro" id="IPR016064">
    <property type="entry name" value="NAD/diacylglycerol_kinase_sf"/>
</dbReference>